<dbReference type="NCBIfam" id="NF001810">
    <property type="entry name" value="PRK00529.1"/>
    <property type="match status" value="1"/>
</dbReference>
<dbReference type="KEGG" id="lcre:Pla8534_25800"/>
<dbReference type="Gene3D" id="2.40.50.140">
    <property type="entry name" value="Nucleic acid-binding proteins"/>
    <property type="match status" value="2"/>
</dbReference>
<keyword evidence="4" id="KW-0648">Protein biosynthesis</keyword>
<dbReference type="CDD" id="cd05794">
    <property type="entry name" value="S1_EF-P_repeat_2"/>
    <property type="match status" value="1"/>
</dbReference>
<dbReference type="InterPro" id="IPR013185">
    <property type="entry name" value="Transl_elong_KOW-like"/>
</dbReference>
<accession>A0A518DSF2</accession>
<comment type="similarity">
    <text evidence="1">Belongs to the elongation factor P family.</text>
</comment>
<protein>
    <submittedName>
        <fullName evidence="4">Elongation factor P-like protein</fullName>
    </submittedName>
</protein>
<evidence type="ECO:0000313" key="4">
    <source>
        <dbReference type="EMBL" id="QDU94773.1"/>
    </source>
</evidence>
<dbReference type="GO" id="GO:0043043">
    <property type="term" value="P:peptide biosynthetic process"/>
    <property type="evidence" value="ECO:0007669"/>
    <property type="project" value="InterPro"/>
</dbReference>
<evidence type="ECO:0000256" key="1">
    <source>
        <dbReference type="ARBA" id="ARBA00009479"/>
    </source>
</evidence>
<dbReference type="InterPro" id="IPR013852">
    <property type="entry name" value="Transl_elong_P/YeiP_CS"/>
</dbReference>
<gene>
    <name evidence="4" type="primary">yeiP</name>
    <name evidence="4" type="ORF">Pla8534_25800</name>
</gene>
<dbReference type="Pfam" id="PF08207">
    <property type="entry name" value="EFP_N"/>
    <property type="match status" value="1"/>
</dbReference>
<dbReference type="Pfam" id="PF09285">
    <property type="entry name" value="Elong-fact-P_C"/>
    <property type="match status" value="1"/>
</dbReference>
<dbReference type="Proteomes" id="UP000317648">
    <property type="component" value="Chromosome"/>
</dbReference>
<dbReference type="PANTHER" id="PTHR30053:SF14">
    <property type="entry name" value="TRANSLATION ELONGATION FACTOR KOW-LIKE DOMAIN-CONTAINING PROTEIN"/>
    <property type="match status" value="1"/>
</dbReference>
<dbReference type="InterPro" id="IPR001059">
    <property type="entry name" value="Transl_elong_P/YeiP_cen"/>
</dbReference>
<dbReference type="GO" id="GO:0003746">
    <property type="term" value="F:translation elongation factor activity"/>
    <property type="evidence" value="ECO:0007669"/>
    <property type="project" value="UniProtKB-KW"/>
</dbReference>
<dbReference type="Gene3D" id="2.30.30.30">
    <property type="match status" value="1"/>
</dbReference>
<dbReference type="InterPro" id="IPR020599">
    <property type="entry name" value="Transl_elong_fac_P/YeiP"/>
</dbReference>
<feature type="domain" description="Elongation factor P C-terminal" evidence="2">
    <location>
        <begin position="131"/>
        <end position="186"/>
    </location>
</feature>
<dbReference type="PANTHER" id="PTHR30053">
    <property type="entry name" value="ELONGATION FACTOR P"/>
    <property type="match status" value="1"/>
</dbReference>
<dbReference type="FunFam" id="2.40.50.140:FF:000004">
    <property type="entry name" value="Elongation factor P"/>
    <property type="match status" value="1"/>
</dbReference>
<proteinExistence type="inferred from homology"/>
<name>A0A518DSF2_9BACT</name>
<dbReference type="GO" id="GO:0005829">
    <property type="term" value="C:cytosol"/>
    <property type="evidence" value="ECO:0007669"/>
    <property type="project" value="UniProtKB-ARBA"/>
</dbReference>
<evidence type="ECO:0000259" key="3">
    <source>
        <dbReference type="SMART" id="SM01185"/>
    </source>
</evidence>
<feature type="domain" description="Translation elongation factor P/YeiP central" evidence="3">
    <location>
        <begin position="68"/>
        <end position="123"/>
    </location>
</feature>
<organism evidence="4 5">
    <name type="scientific">Lignipirellula cremea</name>
    <dbReference type="NCBI Taxonomy" id="2528010"/>
    <lineage>
        <taxon>Bacteria</taxon>
        <taxon>Pseudomonadati</taxon>
        <taxon>Planctomycetota</taxon>
        <taxon>Planctomycetia</taxon>
        <taxon>Pirellulales</taxon>
        <taxon>Pirellulaceae</taxon>
        <taxon>Lignipirellula</taxon>
    </lineage>
</organism>
<dbReference type="Pfam" id="PF01132">
    <property type="entry name" value="EFP"/>
    <property type="match status" value="1"/>
</dbReference>
<dbReference type="SMART" id="SM00841">
    <property type="entry name" value="Elong-fact-P_C"/>
    <property type="match status" value="1"/>
</dbReference>
<keyword evidence="4" id="KW-0251">Elongation factor</keyword>
<dbReference type="PIRSF" id="PIRSF005901">
    <property type="entry name" value="EF-P"/>
    <property type="match status" value="1"/>
</dbReference>
<keyword evidence="5" id="KW-1185">Reference proteome</keyword>
<dbReference type="OrthoDB" id="9801844at2"/>
<evidence type="ECO:0000313" key="5">
    <source>
        <dbReference type="Proteomes" id="UP000317648"/>
    </source>
</evidence>
<dbReference type="InterPro" id="IPR015365">
    <property type="entry name" value="Elong-fact-P_C"/>
</dbReference>
<dbReference type="EMBL" id="CP036433">
    <property type="protein sequence ID" value="QDU94773.1"/>
    <property type="molecule type" value="Genomic_DNA"/>
</dbReference>
<dbReference type="InterPro" id="IPR008991">
    <property type="entry name" value="Translation_prot_SH3-like_sf"/>
</dbReference>
<dbReference type="PROSITE" id="PS01275">
    <property type="entry name" value="EFP"/>
    <property type="match status" value="1"/>
</dbReference>
<dbReference type="RefSeq" id="WP_145053466.1">
    <property type="nucleotide sequence ID" value="NZ_CP036433.1"/>
</dbReference>
<reference evidence="4 5" key="1">
    <citation type="submission" date="2019-02" db="EMBL/GenBank/DDBJ databases">
        <title>Deep-cultivation of Planctomycetes and their phenomic and genomic characterization uncovers novel biology.</title>
        <authorList>
            <person name="Wiegand S."/>
            <person name="Jogler M."/>
            <person name="Boedeker C."/>
            <person name="Pinto D."/>
            <person name="Vollmers J."/>
            <person name="Rivas-Marin E."/>
            <person name="Kohn T."/>
            <person name="Peeters S.H."/>
            <person name="Heuer A."/>
            <person name="Rast P."/>
            <person name="Oberbeckmann S."/>
            <person name="Bunk B."/>
            <person name="Jeske O."/>
            <person name="Meyerdierks A."/>
            <person name="Storesund J.E."/>
            <person name="Kallscheuer N."/>
            <person name="Luecker S."/>
            <person name="Lage O.M."/>
            <person name="Pohl T."/>
            <person name="Merkel B.J."/>
            <person name="Hornburger P."/>
            <person name="Mueller R.-W."/>
            <person name="Bruemmer F."/>
            <person name="Labrenz M."/>
            <person name="Spormann A.M."/>
            <person name="Op den Camp H."/>
            <person name="Overmann J."/>
            <person name="Amann R."/>
            <person name="Jetten M.S.M."/>
            <person name="Mascher T."/>
            <person name="Medema M.H."/>
            <person name="Devos D.P."/>
            <person name="Kaster A.-K."/>
            <person name="Ovreas L."/>
            <person name="Rohde M."/>
            <person name="Galperin M.Y."/>
            <person name="Jogler C."/>
        </authorList>
    </citation>
    <scope>NUCLEOTIDE SEQUENCE [LARGE SCALE GENOMIC DNA]</scope>
    <source>
        <strain evidence="4 5">Pla85_3_4</strain>
    </source>
</reference>
<sequence>MQAKEIKTGTIVVYHGAPVIIEGIMVQSPSARGAATLYKFRGRNLVTKQKTDITLKGTESLDMADFTKREVKLMYVDPTDMHLLDQIDFNQYTLPLEDVAEESPYITEELEGIYALIYNDECVGVQVPSTVELTVTECDPGVKGNSATGRTKPATLETGLVVQVPEYLQQGERVKVDTRTGAYLSRA</sequence>
<dbReference type="InterPro" id="IPR012340">
    <property type="entry name" value="NA-bd_OB-fold"/>
</dbReference>
<dbReference type="SUPFAM" id="SSF50104">
    <property type="entry name" value="Translation proteins SH3-like domain"/>
    <property type="match status" value="1"/>
</dbReference>
<dbReference type="SMART" id="SM01185">
    <property type="entry name" value="EFP"/>
    <property type="match status" value="1"/>
</dbReference>
<evidence type="ECO:0000259" key="2">
    <source>
        <dbReference type="SMART" id="SM00841"/>
    </source>
</evidence>
<dbReference type="SUPFAM" id="SSF50249">
    <property type="entry name" value="Nucleic acid-binding proteins"/>
    <property type="match status" value="2"/>
</dbReference>
<dbReference type="AlphaFoldDB" id="A0A518DSF2"/>
<dbReference type="InterPro" id="IPR014722">
    <property type="entry name" value="Rib_uL2_dom2"/>
</dbReference>